<evidence type="ECO:0000256" key="6">
    <source>
        <dbReference type="SAM" id="MobiDB-lite"/>
    </source>
</evidence>
<reference evidence="9 10" key="1">
    <citation type="submission" date="2024-09" db="EMBL/GenBank/DDBJ databases">
        <authorList>
            <person name="Sun Q."/>
            <person name="Mori K."/>
        </authorList>
    </citation>
    <scope>NUCLEOTIDE SEQUENCE [LARGE SCALE GENOMIC DNA]</scope>
    <source>
        <strain evidence="9 10">NCAIM B.02301</strain>
    </source>
</reference>
<evidence type="ECO:0000256" key="7">
    <source>
        <dbReference type="SAM" id="Phobius"/>
    </source>
</evidence>
<accession>A0ABV6NC35</accession>
<sequence length="351" mass="39758">MKKEIINGTVVKVTETQIVLITEEGSFKNVPKLKTEVPLIGQAYSYTENKMINKRWLPYSAMAVALLFLIFTSLTFPFGGSAEEAFIITIDINPSIEVATDDQYQVIRVEGLNEDGQNILADLQLENDLSDVLRQILEKTINSGYVQVEEPLIATSVVPLEKESEEMISLLEEVIYVSLEEHHVVSEVIISNEKIEMYEEAKEHNLSLNYYKEYKVLEASGVVKDQAEIKGKTLAELKRMENKERKEEKQKSETKNSRNKEQSPAAEQSKSNDQKKNKETKPETKPVSEKNGKLAEKQKDQKGIEKKPSKAEKAKDDKKNQQESKAQGQGSEKKANPNPKNSQANERNVRN</sequence>
<evidence type="ECO:0000256" key="4">
    <source>
        <dbReference type="ARBA" id="ARBA00022989"/>
    </source>
</evidence>
<dbReference type="EMBL" id="JBHLTR010000004">
    <property type="protein sequence ID" value="MFC0558328.1"/>
    <property type="molecule type" value="Genomic_DNA"/>
</dbReference>
<feature type="transmembrane region" description="Helical" evidence="7">
    <location>
        <begin position="56"/>
        <end position="78"/>
    </location>
</feature>
<gene>
    <name evidence="9" type="ORF">ACFFH4_04615</name>
</gene>
<dbReference type="PROSITE" id="PS51849">
    <property type="entry name" value="RSGI_N"/>
    <property type="match status" value="1"/>
</dbReference>
<dbReference type="InterPro" id="IPR055431">
    <property type="entry name" value="RsgI_M"/>
</dbReference>
<feature type="compositionally biased region" description="Basic and acidic residues" evidence="6">
    <location>
        <begin position="240"/>
        <end position="261"/>
    </location>
</feature>
<dbReference type="InterPro" id="IPR024449">
    <property type="entry name" value="Anti-sigma_RsgI_N"/>
</dbReference>
<proteinExistence type="predicted"/>
<name>A0ABV6NC35_9BACI</name>
<evidence type="ECO:0000256" key="5">
    <source>
        <dbReference type="ARBA" id="ARBA00023136"/>
    </source>
</evidence>
<evidence type="ECO:0000256" key="1">
    <source>
        <dbReference type="ARBA" id="ARBA00004162"/>
    </source>
</evidence>
<organism evidence="9 10">
    <name type="scientific">Halalkalibacter alkalisediminis</name>
    <dbReference type="NCBI Taxonomy" id="935616"/>
    <lineage>
        <taxon>Bacteria</taxon>
        <taxon>Bacillati</taxon>
        <taxon>Bacillota</taxon>
        <taxon>Bacilli</taxon>
        <taxon>Bacillales</taxon>
        <taxon>Bacillaceae</taxon>
        <taxon>Halalkalibacter</taxon>
    </lineage>
</organism>
<comment type="caution">
    <text evidence="9">The sequence shown here is derived from an EMBL/GenBank/DDBJ whole genome shotgun (WGS) entry which is preliminary data.</text>
</comment>
<protein>
    <recommendedName>
        <fullName evidence="8">RsgI N-terminal anti-sigma domain-containing protein</fullName>
    </recommendedName>
</protein>
<evidence type="ECO:0000259" key="8">
    <source>
        <dbReference type="PROSITE" id="PS51849"/>
    </source>
</evidence>
<feature type="compositionally biased region" description="Basic and acidic residues" evidence="6">
    <location>
        <begin position="270"/>
        <end position="322"/>
    </location>
</feature>
<feature type="region of interest" description="Disordered" evidence="6">
    <location>
        <begin position="240"/>
        <end position="351"/>
    </location>
</feature>
<evidence type="ECO:0000256" key="3">
    <source>
        <dbReference type="ARBA" id="ARBA00022692"/>
    </source>
</evidence>
<keyword evidence="2" id="KW-1003">Cell membrane</keyword>
<dbReference type="Proteomes" id="UP001589833">
    <property type="component" value="Unassembled WGS sequence"/>
</dbReference>
<comment type="subcellular location">
    <subcellularLocation>
        <location evidence="1">Cell membrane</location>
        <topology evidence="1">Single-pass membrane protein</topology>
    </subcellularLocation>
</comment>
<evidence type="ECO:0000313" key="9">
    <source>
        <dbReference type="EMBL" id="MFC0558328.1"/>
    </source>
</evidence>
<evidence type="ECO:0000256" key="2">
    <source>
        <dbReference type="ARBA" id="ARBA00022475"/>
    </source>
</evidence>
<keyword evidence="5 7" id="KW-0472">Membrane</keyword>
<evidence type="ECO:0000313" key="10">
    <source>
        <dbReference type="Proteomes" id="UP001589833"/>
    </source>
</evidence>
<keyword evidence="3 7" id="KW-0812">Transmembrane</keyword>
<dbReference type="RefSeq" id="WP_273840992.1">
    <property type="nucleotide sequence ID" value="NZ_JAQQWT010000003.1"/>
</dbReference>
<keyword evidence="10" id="KW-1185">Reference proteome</keyword>
<feature type="domain" description="RsgI N-terminal anti-sigma" evidence="8">
    <location>
        <begin position="6"/>
        <end position="55"/>
    </location>
</feature>
<dbReference type="Pfam" id="PF23750">
    <property type="entry name" value="RsgI_M"/>
    <property type="match status" value="1"/>
</dbReference>
<feature type="compositionally biased region" description="Polar residues" evidence="6">
    <location>
        <begin position="338"/>
        <end position="351"/>
    </location>
</feature>
<keyword evidence="4 7" id="KW-1133">Transmembrane helix</keyword>